<comment type="caution">
    <text evidence="2">The sequence shown here is derived from an EMBL/GenBank/DDBJ whole genome shotgun (WGS) entry which is preliminary data.</text>
</comment>
<evidence type="ECO:0008006" key="4">
    <source>
        <dbReference type="Google" id="ProtNLM"/>
    </source>
</evidence>
<feature type="chain" id="PRO_5032528258" description="Lipoprotein" evidence="1">
    <location>
        <begin position="23"/>
        <end position="144"/>
    </location>
</feature>
<gene>
    <name evidence="2" type="ORF">GEV01_18810</name>
</gene>
<organism evidence="2 3">
    <name type="scientific">Rugamonas rivuli</name>
    <dbReference type="NCBI Taxonomy" id="2743358"/>
    <lineage>
        <taxon>Bacteria</taxon>
        <taxon>Pseudomonadati</taxon>
        <taxon>Pseudomonadota</taxon>
        <taxon>Betaproteobacteria</taxon>
        <taxon>Burkholderiales</taxon>
        <taxon>Oxalobacteraceae</taxon>
        <taxon>Telluria group</taxon>
        <taxon>Rugamonas</taxon>
    </lineage>
</organism>
<feature type="signal peptide" evidence="1">
    <location>
        <begin position="1"/>
        <end position="22"/>
    </location>
</feature>
<evidence type="ECO:0000313" key="2">
    <source>
        <dbReference type="EMBL" id="MQA21575.1"/>
    </source>
</evidence>
<dbReference type="RefSeq" id="WP_152807129.1">
    <property type="nucleotide sequence ID" value="NZ_WHUF01000005.1"/>
</dbReference>
<sequence length="144" mass="15286">MKALSIPAFVAVAALVSGCAGMDTSKMTYSSQLQVNTPQKAQDCYDAAVLLGADAARTKDIAKKVLVAVDATVETEQEKSIKAQRNRHIGVLVGSGGEELFINWNAMTPEQTYVTVATKTGFVGGAGQKAWSCQVVDEMVKMVK</sequence>
<evidence type="ECO:0000313" key="3">
    <source>
        <dbReference type="Proteomes" id="UP000444318"/>
    </source>
</evidence>
<name>A0A843SAR5_9BURK</name>
<dbReference type="EMBL" id="WHUF01000005">
    <property type="protein sequence ID" value="MQA21575.1"/>
    <property type="molecule type" value="Genomic_DNA"/>
</dbReference>
<dbReference type="PROSITE" id="PS51257">
    <property type="entry name" value="PROKAR_LIPOPROTEIN"/>
    <property type="match status" value="1"/>
</dbReference>
<accession>A0A843SAR5</accession>
<keyword evidence="3" id="KW-1185">Reference proteome</keyword>
<protein>
    <recommendedName>
        <fullName evidence="4">Lipoprotein</fullName>
    </recommendedName>
</protein>
<reference evidence="2 3" key="1">
    <citation type="submission" date="2019-10" db="EMBL/GenBank/DDBJ databases">
        <title>Two novel species isolated from a subtropical stream in China.</title>
        <authorList>
            <person name="Lu H."/>
        </authorList>
    </citation>
    <scope>NUCLEOTIDE SEQUENCE [LARGE SCALE GENOMIC DNA]</scope>
    <source>
        <strain evidence="2 3">FT103W</strain>
    </source>
</reference>
<keyword evidence="1" id="KW-0732">Signal</keyword>
<proteinExistence type="predicted"/>
<dbReference type="Proteomes" id="UP000444318">
    <property type="component" value="Unassembled WGS sequence"/>
</dbReference>
<evidence type="ECO:0000256" key="1">
    <source>
        <dbReference type="SAM" id="SignalP"/>
    </source>
</evidence>
<dbReference type="AlphaFoldDB" id="A0A843SAR5"/>